<dbReference type="SUPFAM" id="SSF46785">
    <property type="entry name" value="Winged helix' DNA-binding domain"/>
    <property type="match status" value="1"/>
</dbReference>
<accession>A0A4U7N9I7</accession>
<dbReference type="InterPro" id="IPR000847">
    <property type="entry name" value="LysR_HTH_N"/>
</dbReference>
<dbReference type="Proteomes" id="UP000306575">
    <property type="component" value="Unassembled WGS sequence"/>
</dbReference>
<protein>
    <submittedName>
        <fullName evidence="6">LysR family transcriptional regulator</fullName>
    </submittedName>
</protein>
<evidence type="ECO:0000313" key="7">
    <source>
        <dbReference type="Proteomes" id="UP000306575"/>
    </source>
</evidence>
<keyword evidence="7" id="KW-1185">Reference proteome</keyword>
<feature type="domain" description="HTH lysR-type" evidence="5">
    <location>
        <begin position="9"/>
        <end position="66"/>
    </location>
</feature>
<evidence type="ECO:0000256" key="2">
    <source>
        <dbReference type="ARBA" id="ARBA00023015"/>
    </source>
</evidence>
<comment type="similarity">
    <text evidence="1">Belongs to the LysR transcriptional regulatory family.</text>
</comment>
<organism evidence="6 7">
    <name type="scientific">Shimia litoralis</name>
    <dbReference type="NCBI Taxonomy" id="420403"/>
    <lineage>
        <taxon>Bacteria</taxon>
        <taxon>Pseudomonadati</taxon>
        <taxon>Pseudomonadota</taxon>
        <taxon>Alphaproteobacteria</taxon>
        <taxon>Rhodobacterales</taxon>
        <taxon>Roseobacteraceae</taxon>
    </lineage>
</organism>
<proteinExistence type="inferred from homology"/>
<dbReference type="InterPro" id="IPR005119">
    <property type="entry name" value="LysR_subst-bd"/>
</dbReference>
<evidence type="ECO:0000259" key="5">
    <source>
        <dbReference type="PROSITE" id="PS50931"/>
    </source>
</evidence>
<dbReference type="InterPro" id="IPR036390">
    <property type="entry name" value="WH_DNA-bd_sf"/>
</dbReference>
<comment type="caution">
    <text evidence="6">The sequence shown here is derived from an EMBL/GenBank/DDBJ whole genome shotgun (WGS) entry which is preliminary data.</text>
</comment>
<sequence>MMISRRFAPPTSWLLAFETVARRGSVTDAAHELDLTQGAVSRQIQKLEGQVGVALFQREGKRLVLTPQGALYVSEIRTAITQIMNATIALKTNPEGGVLNLAILPAFGAHWLAPRLPDFLRCNPGVTLNLTTRTAPFDFATDTLHAAIHFGAHDWPDTHALPLWKEDLVLVVAPSVLAGAPPVIASLADIPRLELETRPKAWAQWGAAHQGAQFGDTMMVLDQFATMSTAAQSGLGAALMPYYLVQGDIAAGRLVTMSDARRISVGAYYLVWPKGADTYPALTALRGWLSECCDCGDTAPTAVAP</sequence>
<dbReference type="FunFam" id="1.10.10.10:FF:000001">
    <property type="entry name" value="LysR family transcriptional regulator"/>
    <property type="match status" value="1"/>
</dbReference>
<dbReference type="Gene3D" id="3.40.190.10">
    <property type="entry name" value="Periplasmic binding protein-like II"/>
    <property type="match status" value="2"/>
</dbReference>
<dbReference type="PRINTS" id="PR00039">
    <property type="entry name" value="HTHLYSR"/>
</dbReference>
<name>A0A4U7N9I7_9RHOB</name>
<evidence type="ECO:0000256" key="1">
    <source>
        <dbReference type="ARBA" id="ARBA00009437"/>
    </source>
</evidence>
<dbReference type="AlphaFoldDB" id="A0A4U7N9I7"/>
<dbReference type="Pfam" id="PF03466">
    <property type="entry name" value="LysR_substrate"/>
    <property type="match status" value="1"/>
</dbReference>
<dbReference type="InterPro" id="IPR036388">
    <property type="entry name" value="WH-like_DNA-bd_sf"/>
</dbReference>
<evidence type="ECO:0000256" key="3">
    <source>
        <dbReference type="ARBA" id="ARBA00023125"/>
    </source>
</evidence>
<evidence type="ECO:0000313" key="6">
    <source>
        <dbReference type="EMBL" id="TKZ22387.1"/>
    </source>
</evidence>
<keyword evidence="3" id="KW-0238">DNA-binding</keyword>
<dbReference type="Gene3D" id="1.10.10.10">
    <property type="entry name" value="Winged helix-like DNA-binding domain superfamily/Winged helix DNA-binding domain"/>
    <property type="match status" value="1"/>
</dbReference>
<dbReference type="EMBL" id="SULI01000001">
    <property type="protein sequence ID" value="TKZ22387.1"/>
    <property type="molecule type" value="Genomic_DNA"/>
</dbReference>
<dbReference type="GO" id="GO:0006351">
    <property type="term" value="P:DNA-templated transcription"/>
    <property type="evidence" value="ECO:0007669"/>
    <property type="project" value="TreeGrafter"/>
</dbReference>
<dbReference type="PROSITE" id="PS50931">
    <property type="entry name" value="HTH_LYSR"/>
    <property type="match status" value="1"/>
</dbReference>
<dbReference type="OrthoDB" id="5526340at2"/>
<dbReference type="PANTHER" id="PTHR30537">
    <property type="entry name" value="HTH-TYPE TRANSCRIPTIONAL REGULATOR"/>
    <property type="match status" value="1"/>
</dbReference>
<keyword evidence="2" id="KW-0805">Transcription regulation</keyword>
<gene>
    <name evidence="6" type="ORF">FAP39_00510</name>
</gene>
<keyword evidence="4" id="KW-0804">Transcription</keyword>
<dbReference type="GO" id="GO:0003700">
    <property type="term" value="F:DNA-binding transcription factor activity"/>
    <property type="evidence" value="ECO:0007669"/>
    <property type="project" value="InterPro"/>
</dbReference>
<dbReference type="Pfam" id="PF00126">
    <property type="entry name" value="HTH_1"/>
    <property type="match status" value="1"/>
</dbReference>
<dbReference type="PANTHER" id="PTHR30537:SF74">
    <property type="entry name" value="HTH-TYPE TRANSCRIPTIONAL REGULATOR TRPI"/>
    <property type="match status" value="1"/>
</dbReference>
<evidence type="ECO:0000256" key="4">
    <source>
        <dbReference type="ARBA" id="ARBA00023163"/>
    </source>
</evidence>
<dbReference type="SUPFAM" id="SSF53850">
    <property type="entry name" value="Periplasmic binding protein-like II"/>
    <property type="match status" value="1"/>
</dbReference>
<dbReference type="InterPro" id="IPR058163">
    <property type="entry name" value="LysR-type_TF_proteobact-type"/>
</dbReference>
<reference evidence="6 7" key="1">
    <citation type="submission" date="2019-04" db="EMBL/GenBank/DDBJ databases">
        <title>Genome sequence of Pelagicola litoralis CL-ES2.</title>
        <authorList>
            <person name="Cao J."/>
        </authorList>
    </citation>
    <scope>NUCLEOTIDE SEQUENCE [LARGE SCALE GENOMIC DNA]</scope>
    <source>
        <strain evidence="6 7">CL-ES2</strain>
    </source>
</reference>
<dbReference type="GO" id="GO:0043565">
    <property type="term" value="F:sequence-specific DNA binding"/>
    <property type="evidence" value="ECO:0007669"/>
    <property type="project" value="TreeGrafter"/>
</dbReference>